<accession>A0ABU3Z7B6</accession>
<dbReference type="EC" id="1.3.1.54" evidence="4"/>
<evidence type="ECO:0000313" key="4">
    <source>
        <dbReference type="EMBL" id="MDV5087803.1"/>
    </source>
</evidence>
<keyword evidence="3 4" id="KW-0560">Oxidoreductase</keyword>
<dbReference type="PROSITE" id="PS51014">
    <property type="entry name" value="COBK_CBIJ"/>
    <property type="match status" value="1"/>
</dbReference>
<keyword evidence="5" id="KW-1185">Reference proteome</keyword>
<evidence type="ECO:0000313" key="5">
    <source>
        <dbReference type="Proteomes" id="UP001272515"/>
    </source>
</evidence>
<dbReference type="RefSeq" id="WP_295192678.1">
    <property type="nucleotide sequence ID" value="NZ_JAWJZA010000001.1"/>
</dbReference>
<protein>
    <submittedName>
        <fullName evidence="4">Precorrin-6A reductase</fullName>
        <ecNumber evidence="4">1.3.1.54</ecNumber>
    </submittedName>
</protein>
<sequence>MIWVIAGTLDGRNLAARVQEHSGEEVLVSVVSQYGAQLAEHPGITVHTGRLDESAMCDLIQDNNIRLLIDASHPYAAIVTATAQEAAKKMDIPFVRFERKEVPLPKYDKLHVVQDEVTAAALAGKLAHDENSRVYLTTGSKTMHIFAKAEVLQDCQVWTRVLPTAEVLQMMEDLAVSPKYIIGMQGPFSYDMNKIMFKDTAASVVVMKNSGLVGGADTKLQAAMDLGIHIVVIDRPRVTINGPQISSVEEFYTLWEEELHGVR</sequence>
<dbReference type="Pfam" id="PF02571">
    <property type="entry name" value="CbiJ"/>
    <property type="match status" value="1"/>
</dbReference>
<dbReference type="EMBL" id="JAWJZB010000003">
    <property type="protein sequence ID" value="MDV5087803.1"/>
    <property type="molecule type" value="Genomic_DNA"/>
</dbReference>
<organism evidence="4 5">
    <name type="scientific">Veillonella absiana</name>
    <dbReference type="NCBI Taxonomy" id="3079305"/>
    <lineage>
        <taxon>Bacteria</taxon>
        <taxon>Bacillati</taxon>
        <taxon>Bacillota</taxon>
        <taxon>Negativicutes</taxon>
        <taxon>Veillonellales</taxon>
        <taxon>Veillonellaceae</taxon>
        <taxon>Veillonella</taxon>
    </lineage>
</organism>
<dbReference type="Proteomes" id="UP001272515">
    <property type="component" value="Unassembled WGS sequence"/>
</dbReference>
<dbReference type="NCBIfam" id="TIGR00715">
    <property type="entry name" value="precor6x_red"/>
    <property type="match status" value="1"/>
</dbReference>
<evidence type="ECO:0000256" key="1">
    <source>
        <dbReference type="ARBA" id="ARBA00004953"/>
    </source>
</evidence>
<evidence type="ECO:0000256" key="3">
    <source>
        <dbReference type="ARBA" id="ARBA00023002"/>
    </source>
</evidence>
<proteinExistence type="predicted"/>
<dbReference type="InterPro" id="IPR003723">
    <property type="entry name" value="Precorrin-6x_reduct"/>
</dbReference>
<dbReference type="PANTHER" id="PTHR36925">
    <property type="entry name" value="COBALT-PRECORRIN-6A REDUCTASE"/>
    <property type="match status" value="1"/>
</dbReference>
<dbReference type="PANTHER" id="PTHR36925:SF1">
    <property type="entry name" value="COBALT-PRECORRIN-6A REDUCTASE"/>
    <property type="match status" value="1"/>
</dbReference>
<evidence type="ECO:0000256" key="2">
    <source>
        <dbReference type="ARBA" id="ARBA00022573"/>
    </source>
</evidence>
<reference evidence="4 5" key="1">
    <citation type="submission" date="2023-10" db="EMBL/GenBank/DDBJ databases">
        <title>Veillonella sp. nov., isolated from a pig farm feces dump.</title>
        <authorList>
            <person name="Chang Y.-H."/>
        </authorList>
    </citation>
    <scope>NUCLEOTIDE SEQUENCE [LARGE SCALE GENOMIC DNA]</scope>
    <source>
        <strain evidence="4 5">YH-vei2233</strain>
    </source>
</reference>
<comment type="caution">
    <text evidence="4">The sequence shown here is derived from an EMBL/GenBank/DDBJ whole genome shotgun (WGS) entry which is preliminary data.</text>
</comment>
<keyword evidence="2" id="KW-0169">Cobalamin biosynthesis</keyword>
<gene>
    <name evidence="4" type="primary">cobK</name>
    <name evidence="4" type="ORF">RVY80_02945</name>
</gene>
<dbReference type="GO" id="GO:0016994">
    <property type="term" value="F:precorrin-6A reductase activity"/>
    <property type="evidence" value="ECO:0007669"/>
    <property type="project" value="UniProtKB-EC"/>
</dbReference>
<name>A0ABU3Z7B6_9FIRM</name>
<comment type="pathway">
    <text evidence="1">Cofactor biosynthesis; adenosylcobalamin biosynthesis.</text>
</comment>